<reference evidence="2 3" key="1">
    <citation type="submission" date="2021-06" db="EMBL/GenBank/DDBJ databases">
        <title>Gemonas diversity in paddy soil.</title>
        <authorList>
            <person name="Liu G."/>
        </authorList>
    </citation>
    <scope>NUCLEOTIDE SEQUENCE [LARGE SCALE GENOMIC DNA]</scope>
    <source>
        <strain evidence="2 3">RG10</strain>
    </source>
</reference>
<dbReference type="InterPro" id="IPR010791">
    <property type="entry name" value="AttH_dom"/>
</dbReference>
<feature type="domain" description="AttH" evidence="1">
    <location>
        <begin position="74"/>
        <end position="247"/>
    </location>
</feature>
<evidence type="ECO:0000259" key="1">
    <source>
        <dbReference type="Pfam" id="PF07143"/>
    </source>
</evidence>
<name>A0ABX8JAK8_9BACT</name>
<dbReference type="Proteomes" id="UP000683557">
    <property type="component" value="Chromosome"/>
</dbReference>
<gene>
    <name evidence="2" type="ORF">KP004_09975</name>
</gene>
<keyword evidence="3" id="KW-1185">Reference proteome</keyword>
<proteinExistence type="predicted"/>
<dbReference type="Pfam" id="PF07143">
    <property type="entry name" value="CrtC"/>
    <property type="match status" value="1"/>
</dbReference>
<dbReference type="EMBL" id="CP076723">
    <property type="protein sequence ID" value="QWV95470.1"/>
    <property type="molecule type" value="Genomic_DNA"/>
</dbReference>
<dbReference type="PANTHER" id="PTHR38591:SF1">
    <property type="entry name" value="BLL1000 PROTEIN"/>
    <property type="match status" value="1"/>
</dbReference>
<sequence>MRRFLPAAAGAVLVSLLLWYLWSAARPPGTAPRETLSVNQTLGGSAAPGYLRADKPRRFSFPADHGPHPGFRNEWWYFTGNLQAADGRRFGYQLTFFKTALTPAAVARASAWGTNEVYMAHFAITDVAGKRFRFAERFSRAALGLAGAGGDPLAVRLEDWTMLQNSARPWGVTLSAAEPDAALHLNLVSLKPEVLNGAGGLSRKSAAAGNASYYYSIPRMATSGTVRVGKERFAVSGLSWLDREWSTSALERDQVGWDWFALQLDDGRDLMFYRLRRGDGSSDPFSGGTLVTADGRSRALKREDVQLEVVEWWESPADGARYPSLWRLRVPSERIALEIVPRLAGQELLTGFRYWEGAVAARGLEGSPGGSGYLEMTGYAGAPADKTGTVAR</sequence>
<organism evidence="2 3">
    <name type="scientific">Geomonas oryzisoli</name>
    <dbReference type="NCBI Taxonomy" id="2847992"/>
    <lineage>
        <taxon>Bacteria</taxon>
        <taxon>Pseudomonadati</taxon>
        <taxon>Thermodesulfobacteriota</taxon>
        <taxon>Desulfuromonadia</taxon>
        <taxon>Geobacterales</taxon>
        <taxon>Geobacteraceae</taxon>
        <taxon>Geomonas</taxon>
    </lineage>
</organism>
<evidence type="ECO:0000313" key="2">
    <source>
        <dbReference type="EMBL" id="QWV95470.1"/>
    </source>
</evidence>
<dbReference type="Pfam" id="PF17186">
    <property type="entry name" value="Lipocalin_9"/>
    <property type="match status" value="1"/>
</dbReference>
<dbReference type="RefSeq" id="WP_216802160.1">
    <property type="nucleotide sequence ID" value="NZ_CP076723.1"/>
</dbReference>
<protein>
    <submittedName>
        <fullName evidence="2">Carotenoid 1,2-hydratase</fullName>
    </submittedName>
</protein>
<accession>A0ABX8JAK8</accession>
<dbReference type="PANTHER" id="PTHR38591">
    <property type="entry name" value="HYDROLASE"/>
    <property type="match status" value="1"/>
</dbReference>
<evidence type="ECO:0000313" key="3">
    <source>
        <dbReference type="Proteomes" id="UP000683557"/>
    </source>
</evidence>